<keyword evidence="2" id="KW-1185">Reference proteome</keyword>
<dbReference type="HOGENOM" id="CLU_2390000_0_0_1"/>
<dbReference type="Proteomes" id="UP000008022">
    <property type="component" value="Unassembled WGS sequence"/>
</dbReference>
<evidence type="ECO:0000313" key="1">
    <source>
        <dbReference type="EnsemblPlants" id="ORUFI08G11120.1"/>
    </source>
</evidence>
<dbReference type="Gramene" id="ORUFI08G11120.1">
    <property type="protein sequence ID" value="ORUFI08G11120.1"/>
    <property type="gene ID" value="ORUFI08G11120"/>
</dbReference>
<proteinExistence type="predicted"/>
<organism evidence="1 2">
    <name type="scientific">Oryza rufipogon</name>
    <name type="common">Brownbeard rice</name>
    <name type="synonym">Asian wild rice</name>
    <dbReference type="NCBI Taxonomy" id="4529"/>
    <lineage>
        <taxon>Eukaryota</taxon>
        <taxon>Viridiplantae</taxon>
        <taxon>Streptophyta</taxon>
        <taxon>Embryophyta</taxon>
        <taxon>Tracheophyta</taxon>
        <taxon>Spermatophyta</taxon>
        <taxon>Magnoliopsida</taxon>
        <taxon>Liliopsida</taxon>
        <taxon>Poales</taxon>
        <taxon>Poaceae</taxon>
        <taxon>BOP clade</taxon>
        <taxon>Oryzoideae</taxon>
        <taxon>Oryzeae</taxon>
        <taxon>Oryzinae</taxon>
        <taxon>Oryza</taxon>
    </lineage>
</organism>
<evidence type="ECO:0000313" key="2">
    <source>
        <dbReference type="Proteomes" id="UP000008022"/>
    </source>
</evidence>
<protein>
    <recommendedName>
        <fullName evidence="3">RNase H type-1 domain-containing protein</fullName>
    </recommendedName>
</protein>
<name>A0A0E0QH37_ORYRU</name>
<dbReference type="EnsemblPlants" id="ORUFI08G11120.1">
    <property type="protein sequence ID" value="ORUFI08G11120.1"/>
    <property type="gene ID" value="ORUFI08G11120"/>
</dbReference>
<accession>A0A0E0QH37</accession>
<reference evidence="1" key="2">
    <citation type="submission" date="2015-06" db="UniProtKB">
        <authorList>
            <consortium name="EnsemblPlants"/>
        </authorList>
    </citation>
    <scope>IDENTIFICATION</scope>
</reference>
<reference evidence="2" key="1">
    <citation type="submission" date="2013-06" db="EMBL/GenBank/DDBJ databases">
        <authorList>
            <person name="Zhao Q."/>
        </authorList>
    </citation>
    <scope>NUCLEOTIDE SEQUENCE</scope>
    <source>
        <strain evidence="2">cv. W1943</strain>
    </source>
</reference>
<sequence>MVVQNFLPCGRFGQVLHAAIKTEYLDGQPPPPGELKLNLDGAFFESNKSGIRGFVVRDHEASGVLAGSGRIDFVHTMASRILLLRLIVLLWWVP</sequence>
<evidence type="ECO:0008006" key="3">
    <source>
        <dbReference type="Google" id="ProtNLM"/>
    </source>
</evidence>
<dbReference type="AlphaFoldDB" id="A0A0E0QH37"/>